<dbReference type="GO" id="GO:0008831">
    <property type="term" value="F:dTDP-4-dehydrorhamnose reductase activity"/>
    <property type="evidence" value="ECO:0007669"/>
    <property type="project" value="UniProtKB-EC"/>
</dbReference>
<accession>A0A8B5VUR7</accession>
<feature type="domain" description="RmlD-like substrate binding" evidence="3">
    <location>
        <begin position="12"/>
        <end position="294"/>
    </location>
</feature>
<comment type="pathway">
    <text evidence="2">Carbohydrate biosynthesis; dTDP-L-rhamnose biosynthesis.</text>
</comment>
<dbReference type="GO" id="GO:0019305">
    <property type="term" value="P:dTDP-rhamnose biosynthetic process"/>
    <property type="evidence" value="ECO:0007669"/>
    <property type="project" value="UniProtKB-UniPathway"/>
</dbReference>
<comment type="similarity">
    <text evidence="1 2">Belongs to the dTDP-4-dehydrorhamnose reductase family.</text>
</comment>
<dbReference type="AlphaFoldDB" id="A0A8B5VUR7"/>
<dbReference type="EC" id="1.1.1.133" evidence="2"/>
<dbReference type="PANTHER" id="PTHR10491:SF4">
    <property type="entry name" value="METHIONINE ADENOSYLTRANSFERASE 2 SUBUNIT BETA"/>
    <property type="match status" value="1"/>
</dbReference>
<evidence type="ECO:0000256" key="2">
    <source>
        <dbReference type="RuleBase" id="RU364082"/>
    </source>
</evidence>
<name>A0A8B5VUR7_ENTAV</name>
<reference evidence="4 5" key="1">
    <citation type="submission" date="2017-10" db="EMBL/GenBank/DDBJ databases">
        <title>FDA dAtabase for Regulatory Grade micrObial Sequences (FDA-ARGOS): Supporting development and validation of Infectious Disease Dx tests.</title>
        <authorList>
            <person name="Campos J."/>
            <person name="Goldberg B."/>
            <person name="Tallon L.J."/>
            <person name="Sadzewicz L."/>
            <person name="Sengamalay N."/>
            <person name="Ott S."/>
            <person name="Godinez A."/>
            <person name="Nagaraj S."/>
            <person name="Vyas G."/>
            <person name="Aluvathingal J."/>
            <person name="Nadendla S."/>
            <person name="Geyer C."/>
            <person name="Nandy P."/>
            <person name="Hobson J."/>
            <person name="Sichtig H."/>
        </authorList>
    </citation>
    <scope>NUCLEOTIDE SEQUENCE [LARGE SCALE GENOMIC DNA]</scope>
    <source>
        <strain evidence="4 5">FDAARGOS_185</strain>
    </source>
</reference>
<keyword evidence="2" id="KW-0560">Oxidoreductase</keyword>
<gene>
    <name evidence="4" type="ORF">AUF17_20025</name>
</gene>
<dbReference type="UniPathway" id="UPA00124"/>
<comment type="caution">
    <text evidence="4">The sequence shown here is derived from an EMBL/GenBank/DDBJ whole genome shotgun (WGS) entry which is preliminary data.</text>
</comment>
<dbReference type="EMBL" id="PDXQ01000002">
    <property type="protein sequence ID" value="TRZ28985.1"/>
    <property type="molecule type" value="Genomic_DNA"/>
</dbReference>
<dbReference type="InterPro" id="IPR036291">
    <property type="entry name" value="NAD(P)-bd_dom_sf"/>
</dbReference>
<evidence type="ECO:0000256" key="1">
    <source>
        <dbReference type="ARBA" id="ARBA00010944"/>
    </source>
</evidence>
<keyword evidence="2" id="KW-0521">NADP</keyword>
<evidence type="ECO:0000313" key="4">
    <source>
        <dbReference type="EMBL" id="TRZ28985.1"/>
    </source>
</evidence>
<dbReference type="PANTHER" id="PTHR10491">
    <property type="entry name" value="DTDP-4-DEHYDRORHAMNOSE REDUCTASE"/>
    <property type="match status" value="1"/>
</dbReference>
<dbReference type="SUPFAM" id="SSF51735">
    <property type="entry name" value="NAD(P)-binding Rossmann-fold domains"/>
    <property type="match status" value="1"/>
</dbReference>
<dbReference type="Proteomes" id="UP000316316">
    <property type="component" value="Unassembled WGS sequence"/>
</dbReference>
<evidence type="ECO:0000313" key="5">
    <source>
        <dbReference type="Proteomes" id="UP000316316"/>
    </source>
</evidence>
<dbReference type="InterPro" id="IPR029903">
    <property type="entry name" value="RmlD-like-bd"/>
</dbReference>
<comment type="function">
    <text evidence="2">Catalyzes the reduction of dTDP-6-deoxy-L-lyxo-4-hexulose to yield dTDP-L-rhamnose.</text>
</comment>
<dbReference type="RefSeq" id="WP_144325853.1">
    <property type="nucleotide sequence ID" value="NZ_CP145095.1"/>
</dbReference>
<dbReference type="Gene3D" id="3.40.50.720">
    <property type="entry name" value="NAD(P)-binding Rossmann-like Domain"/>
    <property type="match status" value="1"/>
</dbReference>
<sequence>MELFRYRRHYEKIAITGANGYLASLIQASNEHKVEFVPVTRRDVDFSQPEAVTRFFENLEFDAVFHTAALSQTADCEAHPLVAHKINTESAINIAKICQQKKAQFIFLSTEQVFNNRSDQEPYTENTPVNSASVYGKQKIEVETFLIENQINAIILRLSWMMGLSYPGIKSSPNLIKNVMNAMLYQKPTKFTVNEIRGITYAKNLAEQFDKIVNLPKGVYHFSSKNVFTTYEAAKHIGAALGFEKAVIEQFILPDHQRYTDRFRNLRLATNKIQAQGIEISTFEEDIDNCLTDFDWKK</sequence>
<protein>
    <recommendedName>
        <fullName evidence="2">dTDP-4-dehydrorhamnose reductase</fullName>
        <ecNumber evidence="2">1.1.1.133</ecNumber>
    </recommendedName>
</protein>
<evidence type="ECO:0000259" key="3">
    <source>
        <dbReference type="Pfam" id="PF04321"/>
    </source>
</evidence>
<proteinExistence type="inferred from homology"/>
<organism evidence="4 5">
    <name type="scientific">Enterococcus avium</name>
    <name type="common">Streptococcus avium</name>
    <dbReference type="NCBI Taxonomy" id="33945"/>
    <lineage>
        <taxon>Bacteria</taxon>
        <taxon>Bacillati</taxon>
        <taxon>Bacillota</taxon>
        <taxon>Bacilli</taxon>
        <taxon>Lactobacillales</taxon>
        <taxon>Enterococcaceae</taxon>
        <taxon>Enterococcus</taxon>
    </lineage>
</organism>
<dbReference type="Pfam" id="PF04321">
    <property type="entry name" value="RmlD_sub_bind"/>
    <property type="match status" value="1"/>
</dbReference>
<dbReference type="InterPro" id="IPR005913">
    <property type="entry name" value="dTDP_dehydrorham_reduct"/>
</dbReference>